<accession>A0A846S3B3</accession>
<evidence type="ECO:0000313" key="3">
    <source>
        <dbReference type="Proteomes" id="UP000576792"/>
    </source>
</evidence>
<dbReference type="Proteomes" id="UP000576792">
    <property type="component" value="Unassembled WGS sequence"/>
</dbReference>
<keyword evidence="3" id="KW-1185">Reference proteome</keyword>
<dbReference type="RefSeq" id="WP_167950479.1">
    <property type="nucleotide sequence ID" value="NZ_BAAAPQ010000025.1"/>
</dbReference>
<dbReference type="AlphaFoldDB" id="A0A846S3B3"/>
<organism evidence="2 3">
    <name type="scientific">Brevibacterium marinum</name>
    <dbReference type="NCBI Taxonomy" id="418643"/>
    <lineage>
        <taxon>Bacteria</taxon>
        <taxon>Bacillati</taxon>
        <taxon>Actinomycetota</taxon>
        <taxon>Actinomycetes</taxon>
        <taxon>Micrococcales</taxon>
        <taxon>Brevibacteriaceae</taxon>
        <taxon>Brevibacterium</taxon>
    </lineage>
</organism>
<evidence type="ECO:0000256" key="1">
    <source>
        <dbReference type="SAM" id="MobiDB-lite"/>
    </source>
</evidence>
<protein>
    <submittedName>
        <fullName evidence="2">Uncharacterized protein YndB with AHSA1/START domain</fullName>
    </submittedName>
</protein>
<dbReference type="EMBL" id="JAATJN010000001">
    <property type="protein sequence ID" value="NJC56631.1"/>
    <property type="molecule type" value="Genomic_DNA"/>
</dbReference>
<feature type="compositionally biased region" description="Gly residues" evidence="1">
    <location>
        <begin position="64"/>
        <end position="75"/>
    </location>
</feature>
<feature type="region of interest" description="Disordered" evidence="1">
    <location>
        <begin position="51"/>
        <end position="94"/>
    </location>
</feature>
<comment type="caution">
    <text evidence="2">The sequence shown here is derived from an EMBL/GenBank/DDBJ whole genome shotgun (WGS) entry which is preliminary data.</text>
</comment>
<dbReference type="InterPro" id="IPR023393">
    <property type="entry name" value="START-like_dom_sf"/>
</dbReference>
<proteinExistence type="predicted"/>
<feature type="compositionally biased region" description="Basic and acidic residues" evidence="1">
    <location>
        <begin position="80"/>
        <end position="94"/>
    </location>
</feature>
<gene>
    <name evidence="2" type="ORF">BKA07_001666</name>
</gene>
<dbReference type="SUPFAM" id="SSF55961">
    <property type="entry name" value="Bet v1-like"/>
    <property type="match status" value="1"/>
</dbReference>
<feature type="region of interest" description="Disordered" evidence="1">
    <location>
        <begin position="201"/>
        <end position="220"/>
    </location>
</feature>
<reference evidence="2 3" key="1">
    <citation type="submission" date="2020-03" db="EMBL/GenBank/DDBJ databases">
        <title>Sequencing the genomes of 1000 actinobacteria strains.</title>
        <authorList>
            <person name="Klenk H.-P."/>
        </authorList>
    </citation>
    <scope>NUCLEOTIDE SEQUENCE [LARGE SCALE GENOMIC DNA]</scope>
    <source>
        <strain evidence="2 3">DSM 18964</strain>
    </source>
</reference>
<evidence type="ECO:0000313" key="2">
    <source>
        <dbReference type="EMBL" id="NJC56631.1"/>
    </source>
</evidence>
<name>A0A846S3B3_9MICO</name>
<sequence>MTTTSPRLVNWENGTDLVIELPLAVDVSAVWSKLTDREAAGSWFAPFTIEDRSRTDSTDQSGTDGEGSGADGDGQSGADVDGRSGADGEPGETIRFDLGETTLDGQVLSWEPDDHVLVELDDFGVLGVQLLEIPLTDGDATLLIFTQSAADVESARLKAADFGPMWDTHMRLFARTLGLEVVEADEAELLAIYADLELEDSATGGADEDGETRDVDEDDA</sequence>
<dbReference type="Gene3D" id="3.30.530.20">
    <property type="match status" value="1"/>
</dbReference>